<feature type="transmembrane region" description="Helical" evidence="11">
    <location>
        <begin position="294"/>
        <end position="316"/>
    </location>
</feature>
<evidence type="ECO:0000313" key="14">
    <source>
        <dbReference type="Proteomes" id="UP000274756"/>
    </source>
</evidence>
<feature type="transmembrane region" description="Helical" evidence="11">
    <location>
        <begin position="351"/>
        <end position="369"/>
    </location>
</feature>
<comment type="subcellular location">
    <subcellularLocation>
        <location evidence="1">Cell membrane</location>
        <topology evidence="1">Multi-pass membrane protein</topology>
    </subcellularLocation>
</comment>
<evidence type="ECO:0000256" key="9">
    <source>
        <dbReference type="ARBA" id="ARBA00042540"/>
    </source>
</evidence>
<evidence type="ECO:0000256" key="11">
    <source>
        <dbReference type="SAM" id="Phobius"/>
    </source>
</evidence>
<keyword evidence="4 11" id="KW-0812">Transmembrane</keyword>
<keyword evidence="7 11" id="KW-0472">Membrane</keyword>
<dbReference type="Proteomes" id="UP000038040">
    <property type="component" value="Unplaced"/>
</dbReference>
<evidence type="ECO:0000313" key="15">
    <source>
        <dbReference type="WBParaSite" id="DME_0000633501-mRNA-1"/>
    </source>
</evidence>
<feature type="transmembrane region" description="Helical" evidence="11">
    <location>
        <begin position="322"/>
        <end position="339"/>
    </location>
</feature>
<protein>
    <recommendedName>
        <fullName evidence="8">Zinc transporter ZIP11</fullName>
    </recommendedName>
    <alternativeName>
        <fullName evidence="9">Solute carrier family 39 member 11</fullName>
    </alternativeName>
    <alternativeName>
        <fullName evidence="10">Zrt- and Irt-like protein 11</fullName>
    </alternativeName>
</protein>
<sequence length="374" mass="39715">MIRELDPIKQSLIASLFTWGVTALGAAVVFIIPPYSKKFLDISLGFAAGVMTAASFWSLLAPAIELSESKMGALAFVPVSVGFAVGAAFVYLADRLMPKCVLSEMAIVDLLTDDASIAPVAIAKNSPDYELKEVGCKDNKVENSEATSQWNERYGTTNNNFRIIRRRFSRFRSAIRPETSDSGTIGDSCRKPSETATSTVSLMGLSSNHATNKEKTVIAALSWRRIVLLIIAITVHNIPEGLAVGVAFGSIGKTAKATFESAFNLALGIGLQNFPEGLAVSLPLAGFGHSKFKAFFYGQLSGMVEPIAALAGATAVLKMEFVLPYALSFAAGAMIYVVVDDIIPEAQRNGNGKLASIGAILGFIIMMSLDVGLG</sequence>
<dbReference type="EMBL" id="UYYG01000016">
    <property type="protein sequence ID" value="VDN51259.1"/>
    <property type="molecule type" value="Genomic_DNA"/>
</dbReference>
<dbReference type="WBParaSite" id="DME_0000633501-mRNA-1">
    <property type="protein sequence ID" value="DME_0000633501-mRNA-1"/>
    <property type="gene ID" value="DME_0000633501"/>
</dbReference>
<evidence type="ECO:0000313" key="13">
    <source>
        <dbReference type="Proteomes" id="UP000038040"/>
    </source>
</evidence>
<organism evidence="13 15">
    <name type="scientific">Dracunculus medinensis</name>
    <name type="common">Guinea worm</name>
    <dbReference type="NCBI Taxonomy" id="318479"/>
    <lineage>
        <taxon>Eukaryota</taxon>
        <taxon>Metazoa</taxon>
        <taxon>Ecdysozoa</taxon>
        <taxon>Nematoda</taxon>
        <taxon>Chromadorea</taxon>
        <taxon>Rhabditida</taxon>
        <taxon>Spirurina</taxon>
        <taxon>Dracunculoidea</taxon>
        <taxon>Dracunculidae</taxon>
        <taxon>Dracunculus</taxon>
    </lineage>
</organism>
<evidence type="ECO:0000256" key="4">
    <source>
        <dbReference type="ARBA" id="ARBA00022692"/>
    </source>
</evidence>
<dbReference type="InterPro" id="IPR003689">
    <property type="entry name" value="ZIP"/>
</dbReference>
<gene>
    <name evidence="12" type="ORF">DME_LOCUS1232</name>
</gene>
<feature type="transmembrane region" description="Helical" evidence="11">
    <location>
        <begin position="39"/>
        <end position="60"/>
    </location>
</feature>
<evidence type="ECO:0000256" key="6">
    <source>
        <dbReference type="ARBA" id="ARBA00022989"/>
    </source>
</evidence>
<reference evidence="12 14" key="2">
    <citation type="submission" date="2018-11" db="EMBL/GenBank/DDBJ databases">
        <authorList>
            <consortium name="Pathogen Informatics"/>
        </authorList>
    </citation>
    <scope>NUCLEOTIDE SEQUENCE [LARGE SCALE GENOMIC DNA]</scope>
</reference>
<evidence type="ECO:0000256" key="8">
    <source>
        <dbReference type="ARBA" id="ARBA00040593"/>
    </source>
</evidence>
<keyword evidence="5" id="KW-0862">Zinc</keyword>
<evidence type="ECO:0000256" key="7">
    <source>
        <dbReference type="ARBA" id="ARBA00023136"/>
    </source>
</evidence>
<keyword evidence="14" id="KW-1185">Reference proteome</keyword>
<feature type="transmembrane region" description="Helical" evidence="11">
    <location>
        <begin position="12"/>
        <end position="32"/>
    </location>
</feature>
<dbReference type="AlphaFoldDB" id="A0A0N4UFV0"/>
<reference evidence="15" key="1">
    <citation type="submission" date="2016-04" db="UniProtKB">
        <authorList>
            <consortium name="WormBaseParasite"/>
        </authorList>
    </citation>
    <scope>IDENTIFICATION</scope>
</reference>
<proteinExistence type="inferred from homology"/>
<dbReference type="PANTHER" id="PTHR11040">
    <property type="entry name" value="ZINC/IRON TRANSPORTER"/>
    <property type="match status" value="1"/>
</dbReference>
<keyword evidence="6 11" id="KW-1133">Transmembrane helix</keyword>
<comment type="similarity">
    <text evidence="2">Belongs to the ZIP transporter (TC 2.A.5) family.</text>
</comment>
<dbReference type="GO" id="GO:0005385">
    <property type="term" value="F:zinc ion transmembrane transporter activity"/>
    <property type="evidence" value="ECO:0007669"/>
    <property type="project" value="TreeGrafter"/>
</dbReference>
<dbReference type="STRING" id="318479.A0A0N4UFV0"/>
<evidence type="ECO:0000256" key="10">
    <source>
        <dbReference type="ARBA" id="ARBA00042973"/>
    </source>
</evidence>
<evidence type="ECO:0000256" key="2">
    <source>
        <dbReference type="ARBA" id="ARBA00006939"/>
    </source>
</evidence>
<evidence type="ECO:0000256" key="5">
    <source>
        <dbReference type="ARBA" id="ARBA00022833"/>
    </source>
</evidence>
<dbReference type="OrthoDB" id="262547at2759"/>
<feature type="transmembrane region" description="Helical" evidence="11">
    <location>
        <begin position="72"/>
        <end position="93"/>
    </location>
</feature>
<evidence type="ECO:0000256" key="3">
    <source>
        <dbReference type="ARBA" id="ARBA00022475"/>
    </source>
</evidence>
<evidence type="ECO:0000256" key="1">
    <source>
        <dbReference type="ARBA" id="ARBA00004651"/>
    </source>
</evidence>
<name>A0A0N4UFV0_DRAME</name>
<keyword evidence="3" id="KW-1003">Cell membrane</keyword>
<dbReference type="Pfam" id="PF02535">
    <property type="entry name" value="Zip"/>
    <property type="match status" value="1"/>
</dbReference>
<evidence type="ECO:0000313" key="12">
    <source>
        <dbReference type="EMBL" id="VDN51259.1"/>
    </source>
</evidence>
<dbReference type="PANTHER" id="PTHR11040:SF211">
    <property type="entry name" value="ZINC TRANSPORTER ZIP11"/>
    <property type="match status" value="1"/>
</dbReference>
<dbReference type="Proteomes" id="UP000274756">
    <property type="component" value="Unassembled WGS sequence"/>
</dbReference>
<accession>A0A0N4UFV0</accession>
<dbReference type="GO" id="GO:0005886">
    <property type="term" value="C:plasma membrane"/>
    <property type="evidence" value="ECO:0007669"/>
    <property type="project" value="UniProtKB-SubCell"/>
</dbReference>